<protein>
    <recommendedName>
        <fullName evidence="1">Putative plant transposon protein domain-containing protein</fullName>
    </recommendedName>
</protein>
<proteinExistence type="predicted"/>
<evidence type="ECO:0000313" key="3">
    <source>
        <dbReference type="Proteomes" id="UP001412067"/>
    </source>
</evidence>
<dbReference type="EMBL" id="JBBWWR010000006">
    <property type="protein sequence ID" value="KAK8965716.1"/>
    <property type="molecule type" value="Genomic_DNA"/>
</dbReference>
<dbReference type="InterPro" id="IPR046796">
    <property type="entry name" value="Transposase_32_dom"/>
</dbReference>
<keyword evidence="3" id="KW-1185">Reference proteome</keyword>
<dbReference type="Proteomes" id="UP001412067">
    <property type="component" value="Unassembled WGS sequence"/>
</dbReference>
<name>A0ABR2MNT5_9ASPA</name>
<evidence type="ECO:0000313" key="2">
    <source>
        <dbReference type="EMBL" id="KAK8965716.1"/>
    </source>
</evidence>
<accession>A0ABR2MNT5</accession>
<evidence type="ECO:0000259" key="1">
    <source>
        <dbReference type="Pfam" id="PF20167"/>
    </source>
</evidence>
<feature type="domain" description="Putative plant transposon protein" evidence="1">
    <location>
        <begin position="17"/>
        <end position="70"/>
    </location>
</feature>
<comment type="caution">
    <text evidence="2">The sequence shown here is derived from an EMBL/GenBank/DDBJ whole genome shotgun (WGS) entry which is preliminary data.</text>
</comment>
<sequence length="72" mass="8534">MEIREWSRAYVGHIKALSWETFCHPRTEVVLPWVYEFYANARFREGTTVSVRGKQVDFSATTINNFFELDDN</sequence>
<organism evidence="2 3">
    <name type="scientific">Platanthera guangdongensis</name>
    <dbReference type="NCBI Taxonomy" id="2320717"/>
    <lineage>
        <taxon>Eukaryota</taxon>
        <taxon>Viridiplantae</taxon>
        <taxon>Streptophyta</taxon>
        <taxon>Embryophyta</taxon>
        <taxon>Tracheophyta</taxon>
        <taxon>Spermatophyta</taxon>
        <taxon>Magnoliopsida</taxon>
        <taxon>Liliopsida</taxon>
        <taxon>Asparagales</taxon>
        <taxon>Orchidaceae</taxon>
        <taxon>Orchidoideae</taxon>
        <taxon>Orchideae</taxon>
        <taxon>Orchidinae</taxon>
        <taxon>Platanthera</taxon>
    </lineage>
</organism>
<gene>
    <name evidence="2" type="ORF">KSP40_PGU020158</name>
</gene>
<reference evidence="2 3" key="1">
    <citation type="journal article" date="2022" name="Nat. Plants">
        <title>Genomes of leafy and leafless Platanthera orchids illuminate the evolution of mycoheterotrophy.</title>
        <authorList>
            <person name="Li M.H."/>
            <person name="Liu K.W."/>
            <person name="Li Z."/>
            <person name="Lu H.C."/>
            <person name="Ye Q.L."/>
            <person name="Zhang D."/>
            <person name="Wang J.Y."/>
            <person name="Li Y.F."/>
            <person name="Zhong Z.M."/>
            <person name="Liu X."/>
            <person name="Yu X."/>
            <person name="Liu D.K."/>
            <person name="Tu X.D."/>
            <person name="Liu B."/>
            <person name="Hao Y."/>
            <person name="Liao X.Y."/>
            <person name="Jiang Y.T."/>
            <person name="Sun W.H."/>
            <person name="Chen J."/>
            <person name="Chen Y.Q."/>
            <person name="Ai Y."/>
            <person name="Zhai J.W."/>
            <person name="Wu S.S."/>
            <person name="Zhou Z."/>
            <person name="Hsiao Y.Y."/>
            <person name="Wu W.L."/>
            <person name="Chen Y.Y."/>
            <person name="Lin Y.F."/>
            <person name="Hsu J.L."/>
            <person name="Li C.Y."/>
            <person name="Wang Z.W."/>
            <person name="Zhao X."/>
            <person name="Zhong W.Y."/>
            <person name="Ma X.K."/>
            <person name="Ma L."/>
            <person name="Huang J."/>
            <person name="Chen G.Z."/>
            <person name="Huang M.Z."/>
            <person name="Huang L."/>
            <person name="Peng D.H."/>
            <person name="Luo Y.B."/>
            <person name="Zou S.Q."/>
            <person name="Chen S.P."/>
            <person name="Lan S."/>
            <person name="Tsai W.C."/>
            <person name="Van de Peer Y."/>
            <person name="Liu Z.J."/>
        </authorList>
    </citation>
    <scope>NUCLEOTIDE SEQUENCE [LARGE SCALE GENOMIC DNA]</scope>
    <source>
        <strain evidence="2">Lor288</strain>
    </source>
</reference>
<dbReference type="Pfam" id="PF20167">
    <property type="entry name" value="Transposase_32"/>
    <property type="match status" value="1"/>
</dbReference>